<feature type="compositionally biased region" description="Polar residues" evidence="3">
    <location>
        <begin position="25"/>
        <end position="35"/>
    </location>
</feature>
<evidence type="ECO:0000256" key="3">
    <source>
        <dbReference type="SAM" id="MobiDB-lite"/>
    </source>
</evidence>
<gene>
    <name evidence="4" type="ORF">CVLEPA_LOCUS13065</name>
</gene>
<dbReference type="Gene3D" id="3.80.10.10">
    <property type="entry name" value="Ribonuclease Inhibitor"/>
    <property type="match status" value="1"/>
</dbReference>
<organism evidence="4 5">
    <name type="scientific">Clavelina lepadiformis</name>
    <name type="common">Light-bulb sea squirt</name>
    <name type="synonym">Ascidia lepadiformis</name>
    <dbReference type="NCBI Taxonomy" id="159417"/>
    <lineage>
        <taxon>Eukaryota</taxon>
        <taxon>Metazoa</taxon>
        <taxon>Chordata</taxon>
        <taxon>Tunicata</taxon>
        <taxon>Ascidiacea</taxon>
        <taxon>Aplousobranchia</taxon>
        <taxon>Clavelinidae</taxon>
        <taxon>Clavelina</taxon>
    </lineage>
</organism>
<proteinExistence type="predicted"/>
<dbReference type="EMBL" id="CAWYQH010000090">
    <property type="protein sequence ID" value="CAK8682399.1"/>
    <property type="molecule type" value="Genomic_DNA"/>
</dbReference>
<reference evidence="4 5" key="1">
    <citation type="submission" date="2024-02" db="EMBL/GenBank/DDBJ databases">
        <authorList>
            <person name="Daric V."/>
            <person name="Darras S."/>
        </authorList>
    </citation>
    <scope>NUCLEOTIDE SEQUENCE [LARGE SCALE GENOMIC DNA]</scope>
</reference>
<dbReference type="InterPro" id="IPR001611">
    <property type="entry name" value="Leu-rich_rpt"/>
</dbReference>
<dbReference type="SMART" id="SM00369">
    <property type="entry name" value="LRR_TYP"/>
    <property type="match status" value="4"/>
</dbReference>
<protein>
    <recommendedName>
        <fullName evidence="6">Leucine-rich repeat-containing protein 63</fullName>
    </recommendedName>
</protein>
<feature type="region of interest" description="Disordered" evidence="3">
    <location>
        <begin position="1"/>
        <end position="86"/>
    </location>
</feature>
<name>A0ABP0FV48_CLALP</name>
<dbReference type="InterPro" id="IPR050216">
    <property type="entry name" value="LRR_domain-containing"/>
</dbReference>
<keyword evidence="5" id="KW-1185">Reference proteome</keyword>
<dbReference type="PANTHER" id="PTHR48051">
    <property type="match status" value="1"/>
</dbReference>
<dbReference type="SUPFAM" id="SSF52058">
    <property type="entry name" value="L domain-like"/>
    <property type="match status" value="1"/>
</dbReference>
<keyword evidence="1" id="KW-0433">Leucine-rich repeat</keyword>
<evidence type="ECO:0000256" key="1">
    <source>
        <dbReference type="ARBA" id="ARBA00022614"/>
    </source>
</evidence>
<comment type="caution">
    <text evidence="4">The sequence shown here is derived from an EMBL/GenBank/DDBJ whole genome shotgun (WGS) entry which is preliminary data.</text>
</comment>
<evidence type="ECO:0008006" key="6">
    <source>
        <dbReference type="Google" id="ProtNLM"/>
    </source>
</evidence>
<dbReference type="InterPro" id="IPR003591">
    <property type="entry name" value="Leu-rich_rpt_typical-subtyp"/>
</dbReference>
<dbReference type="InterPro" id="IPR032675">
    <property type="entry name" value="LRR_dom_sf"/>
</dbReference>
<keyword evidence="2" id="KW-0677">Repeat</keyword>
<dbReference type="PANTHER" id="PTHR48051:SF46">
    <property type="entry name" value="LEUCINE RICH REPEAT-CONTAINING DOMAIN PROTEIN"/>
    <property type="match status" value="1"/>
</dbReference>
<evidence type="ECO:0000256" key="2">
    <source>
        <dbReference type="ARBA" id="ARBA00022737"/>
    </source>
</evidence>
<evidence type="ECO:0000313" key="5">
    <source>
        <dbReference type="Proteomes" id="UP001642483"/>
    </source>
</evidence>
<dbReference type="SMART" id="SM00364">
    <property type="entry name" value="LRR_BAC"/>
    <property type="match status" value="3"/>
</dbReference>
<dbReference type="Pfam" id="PF13855">
    <property type="entry name" value="LRR_8"/>
    <property type="match status" value="1"/>
</dbReference>
<accession>A0ABP0FV48</accession>
<evidence type="ECO:0000313" key="4">
    <source>
        <dbReference type="EMBL" id="CAK8682399.1"/>
    </source>
</evidence>
<sequence>MSEKASLLRRPRPPKGSGILPPVPSQRSLESTFLNQPPEIQVTDHRGDGTQSPVPTMQSEYDSNKYEKKKNQPKFNIPEIGDHPRGHKGLILPYKPRGPDPFPVRLPRQPVEVRQEYILPDDSFYKEEPEFRLADFLLSNKSILPPRPSIRKAILSRANYQKLTKMLQNAQFTDKQPQVTKIDLSDQAHLDVKHKRVPRRQLLLEMKKVIQERLEELGLTSPGQLGTSDKLIDVLDEVQDIPGMEGIDVKSQMCVFTKAAEKIFQGSKRSGSPFEGEEAIITPSELSILNCLMDGGFVLSLKAHFISEIPDLSPLSPTLMYLNLSFNELVEFPHEALFCREIQVLKFRDNPLSNIPSDISRLQRLRTLILSFCCLTALPVSLFTIKSLEFLDVSYNKLTFLPREIKNLENLRYLNVEGNELPGLPCGLLRLNLSRVRIRNNFMSPLFWKENSTNSPQPLFDTCSLAVQKHFIRENTENYNKLPSKVAELISNHSRCDCCRGPLYGSGLRVIRPCFEIWGVNRIPFLFKSCSPTCCHAFIENTDPKVMDIIYGIDEKRP</sequence>
<feature type="compositionally biased region" description="Polar residues" evidence="3">
    <location>
        <begin position="49"/>
        <end position="61"/>
    </location>
</feature>
<dbReference type="Proteomes" id="UP001642483">
    <property type="component" value="Unassembled WGS sequence"/>
</dbReference>